<dbReference type="Proteomes" id="UP000663868">
    <property type="component" value="Unassembled WGS sequence"/>
</dbReference>
<evidence type="ECO:0000313" key="2">
    <source>
        <dbReference type="EMBL" id="CAF1471259.1"/>
    </source>
</evidence>
<gene>
    <name evidence="2" type="ORF">IZO911_LOCUS43467</name>
    <name evidence="3" type="ORF">KXQ929_LOCUS34842</name>
</gene>
<evidence type="ECO:0000256" key="1">
    <source>
        <dbReference type="SAM" id="SignalP"/>
    </source>
</evidence>
<organism evidence="3 4">
    <name type="scientific">Adineta steineri</name>
    <dbReference type="NCBI Taxonomy" id="433720"/>
    <lineage>
        <taxon>Eukaryota</taxon>
        <taxon>Metazoa</taxon>
        <taxon>Spiralia</taxon>
        <taxon>Gnathifera</taxon>
        <taxon>Rotifera</taxon>
        <taxon>Eurotatoria</taxon>
        <taxon>Bdelloidea</taxon>
        <taxon>Adinetida</taxon>
        <taxon>Adinetidae</taxon>
        <taxon>Adineta</taxon>
    </lineage>
</organism>
<name>A0A819VC78_9BILA</name>
<reference evidence="3" key="1">
    <citation type="submission" date="2021-02" db="EMBL/GenBank/DDBJ databases">
        <authorList>
            <person name="Nowell W R."/>
        </authorList>
    </citation>
    <scope>NUCLEOTIDE SEQUENCE</scope>
</reference>
<accession>A0A819VC78</accession>
<dbReference type="EMBL" id="CAJOBB010004870">
    <property type="protein sequence ID" value="CAF4106660.1"/>
    <property type="molecule type" value="Genomic_DNA"/>
</dbReference>
<protein>
    <submittedName>
        <fullName evidence="3">Uncharacterized protein</fullName>
    </submittedName>
</protein>
<comment type="caution">
    <text evidence="3">The sequence shown here is derived from an EMBL/GenBank/DDBJ whole genome shotgun (WGS) entry which is preliminary data.</text>
</comment>
<sequence>MLPLLTALLLVVTGVTSRIHMHHTNNSTSSSNGRYNCIYTGRTSPYTNLIEPYCLSHNNEKSELCYGQELSFIFLKTLQIKTSDLLAWFTPIDVIDQYQVYLDTDDPSLRSGISCNCTEQSWTFGNRCQYKLPFAANGDYSPFDNDGNPRFIQMDKTCFKDIECDADCLDWRQTSIYRVLAIKP</sequence>
<evidence type="ECO:0000313" key="3">
    <source>
        <dbReference type="EMBL" id="CAF4106660.1"/>
    </source>
</evidence>
<feature type="chain" id="PRO_5036236180" evidence="1">
    <location>
        <begin position="18"/>
        <end position="184"/>
    </location>
</feature>
<evidence type="ECO:0000313" key="4">
    <source>
        <dbReference type="Proteomes" id="UP000663868"/>
    </source>
</evidence>
<keyword evidence="1" id="KW-0732">Signal</keyword>
<feature type="signal peptide" evidence="1">
    <location>
        <begin position="1"/>
        <end position="17"/>
    </location>
</feature>
<proteinExistence type="predicted"/>
<dbReference type="Proteomes" id="UP000663860">
    <property type="component" value="Unassembled WGS sequence"/>
</dbReference>
<dbReference type="AlphaFoldDB" id="A0A819VC78"/>
<dbReference type="EMBL" id="CAJNOE010002172">
    <property type="protein sequence ID" value="CAF1471259.1"/>
    <property type="molecule type" value="Genomic_DNA"/>
</dbReference>